<proteinExistence type="inferred from homology"/>
<dbReference type="InterPro" id="IPR032710">
    <property type="entry name" value="NTF2-like_dom_sf"/>
</dbReference>
<feature type="domain" description="RNA polymerase sigma-70 region 2" evidence="8">
    <location>
        <begin position="25"/>
        <end position="91"/>
    </location>
</feature>
<comment type="caution">
    <text evidence="10">The sequence shown here is derived from an EMBL/GenBank/DDBJ whole genome shotgun (WGS) entry which is preliminary data.</text>
</comment>
<dbReference type="InterPro" id="IPR000838">
    <property type="entry name" value="RNA_pol_sigma70_ECF_CS"/>
</dbReference>
<dbReference type="Gene3D" id="1.10.1740.10">
    <property type="match status" value="1"/>
</dbReference>
<dbReference type="Proteomes" id="UP001596072">
    <property type="component" value="Unassembled WGS sequence"/>
</dbReference>
<organism evidence="10 11">
    <name type="scientific">Nocardioides vastitatis</name>
    <dbReference type="NCBI Taxonomy" id="2568655"/>
    <lineage>
        <taxon>Bacteria</taxon>
        <taxon>Bacillati</taxon>
        <taxon>Actinomycetota</taxon>
        <taxon>Actinomycetes</taxon>
        <taxon>Propionibacteriales</taxon>
        <taxon>Nocardioidaceae</taxon>
        <taxon>Nocardioides</taxon>
    </lineage>
</organism>
<dbReference type="Gene3D" id="1.10.10.10">
    <property type="entry name" value="Winged helix-like DNA-binding domain superfamily/Winged helix DNA-binding domain"/>
    <property type="match status" value="1"/>
</dbReference>
<keyword evidence="5 7" id="KW-0238">DNA-binding</keyword>
<dbReference type="PROSITE" id="PS01063">
    <property type="entry name" value="SIGMA70_ECF"/>
    <property type="match status" value="1"/>
</dbReference>
<evidence type="ECO:0000259" key="9">
    <source>
        <dbReference type="Pfam" id="PF08281"/>
    </source>
</evidence>
<name>A0ABW0ZAY3_9ACTN</name>
<reference evidence="11" key="1">
    <citation type="journal article" date="2019" name="Int. J. Syst. Evol. Microbiol.">
        <title>The Global Catalogue of Microorganisms (GCM) 10K type strain sequencing project: providing services to taxonomists for standard genome sequencing and annotation.</title>
        <authorList>
            <consortium name="The Broad Institute Genomics Platform"/>
            <consortium name="The Broad Institute Genome Sequencing Center for Infectious Disease"/>
            <person name="Wu L."/>
            <person name="Ma J."/>
        </authorList>
    </citation>
    <scope>NUCLEOTIDE SEQUENCE [LARGE SCALE GENOMIC DNA]</scope>
    <source>
        <strain evidence="11">YIM 94188</strain>
    </source>
</reference>
<dbReference type="InterPro" id="IPR013324">
    <property type="entry name" value="RNA_pol_sigma_r3/r4-like"/>
</dbReference>
<dbReference type="EMBL" id="JBHSNS010000001">
    <property type="protein sequence ID" value="MFC5728159.1"/>
    <property type="molecule type" value="Genomic_DNA"/>
</dbReference>
<dbReference type="InterPro" id="IPR007627">
    <property type="entry name" value="RNA_pol_sigma70_r2"/>
</dbReference>
<evidence type="ECO:0000256" key="6">
    <source>
        <dbReference type="ARBA" id="ARBA00023163"/>
    </source>
</evidence>
<protein>
    <recommendedName>
        <fullName evidence="7">RNA polymerase sigma factor</fullName>
    </recommendedName>
</protein>
<dbReference type="InterPro" id="IPR013249">
    <property type="entry name" value="RNA_pol_sigma70_r4_t2"/>
</dbReference>
<evidence type="ECO:0000313" key="11">
    <source>
        <dbReference type="Proteomes" id="UP001596072"/>
    </source>
</evidence>
<keyword evidence="3 7" id="KW-0805">Transcription regulation</keyword>
<accession>A0ABW0ZAY3</accession>
<evidence type="ECO:0000256" key="7">
    <source>
        <dbReference type="RuleBase" id="RU000716"/>
    </source>
</evidence>
<evidence type="ECO:0000256" key="3">
    <source>
        <dbReference type="ARBA" id="ARBA00023015"/>
    </source>
</evidence>
<dbReference type="Pfam" id="PF04542">
    <property type="entry name" value="Sigma70_r2"/>
    <property type="match status" value="1"/>
</dbReference>
<comment type="subunit">
    <text evidence="2">Interacts transiently with the RNA polymerase catalytic core formed by RpoA, RpoB, RpoC and RpoZ (2 alpha, 1 beta, 1 beta' and 1 omega subunit) to form the RNA polymerase holoenzyme that can initiate transcription.</text>
</comment>
<dbReference type="SUPFAM" id="SSF88659">
    <property type="entry name" value="Sigma3 and sigma4 domains of RNA polymerase sigma factors"/>
    <property type="match status" value="1"/>
</dbReference>
<evidence type="ECO:0000256" key="5">
    <source>
        <dbReference type="ARBA" id="ARBA00023125"/>
    </source>
</evidence>
<dbReference type="NCBIfam" id="NF006089">
    <property type="entry name" value="PRK08241.1"/>
    <property type="match status" value="1"/>
</dbReference>
<keyword evidence="6 7" id="KW-0804">Transcription</keyword>
<dbReference type="PANTHER" id="PTHR43133:SF65">
    <property type="entry name" value="ECF RNA POLYMERASE SIGMA FACTOR SIGG"/>
    <property type="match status" value="1"/>
</dbReference>
<evidence type="ECO:0000256" key="2">
    <source>
        <dbReference type="ARBA" id="ARBA00011344"/>
    </source>
</evidence>
<dbReference type="InterPro" id="IPR014284">
    <property type="entry name" value="RNA_pol_sigma-70_dom"/>
</dbReference>
<feature type="domain" description="RNA polymerase sigma factor 70 region 4 type 2" evidence="9">
    <location>
        <begin position="143"/>
        <end position="194"/>
    </location>
</feature>
<gene>
    <name evidence="10" type="ORF">ACFPQB_04470</name>
</gene>
<dbReference type="InterPro" id="IPR014305">
    <property type="entry name" value="RNA_pol_sigma-G_actinobac"/>
</dbReference>
<comment type="similarity">
    <text evidence="1 7">Belongs to the sigma-70 factor family. ECF subfamily.</text>
</comment>
<evidence type="ECO:0000256" key="4">
    <source>
        <dbReference type="ARBA" id="ARBA00023082"/>
    </source>
</evidence>
<dbReference type="InterPro" id="IPR013325">
    <property type="entry name" value="RNA_pol_sigma_r2"/>
</dbReference>
<sequence>MGHPVTPSTDVTAPRDAGFTLAAVRHRGELIAHCYRMLGSPHDAEDVVQETYLRAWRSFGSYDASRASLRTWLYRIATNACLTALDQRQRRALPSGLGAPSDDPQADLRAALPDAAWVQPVPDSMVTSDPAAVVADRASLRLALVVAYQHLPARQRAALLLCDVLRIPAAEAAEILDTSPAAINSSLQRARAHLRTVAPDAECVAEPNDAAARAILDRYARAFEHADLADLGAVLREDVVWEMPPVPDWFLGRDRVLALVAGRCPAFAGRPGGSRMVRIRANAQAAFAMYTPEGDYWTAHSIHVLDLAGDGVARVVDFQDPGLFATFGLSATTS</sequence>
<evidence type="ECO:0000313" key="10">
    <source>
        <dbReference type="EMBL" id="MFC5728159.1"/>
    </source>
</evidence>
<dbReference type="Pfam" id="PF08281">
    <property type="entry name" value="Sigma70_r4_2"/>
    <property type="match status" value="1"/>
</dbReference>
<evidence type="ECO:0000259" key="8">
    <source>
        <dbReference type="Pfam" id="PF04542"/>
    </source>
</evidence>
<dbReference type="NCBIfam" id="TIGR02937">
    <property type="entry name" value="sigma70-ECF"/>
    <property type="match status" value="1"/>
</dbReference>
<keyword evidence="11" id="KW-1185">Reference proteome</keyword>
<dbReference type="InterPro" id="IPR039425">
    <property type="entry name" value="RNA_pol_sigma-70-like"/>
</dbReference>
<dbReference type="PANTHER" id="PTHR43133">
    <property type="entry name" value="RNA POLYMERASE ECF-TYPE SIGMA FACTO"/>
    <property type="match status" value="1"/>
</dbReference>
<dbReference type="SUPFAM" id="SSF54427">
    <property type="entry name" value="NTF2-like"/>
    <property type="match status" value="1"/>
</dbReference>
<keyword evidence="4 7" id="KW-0731">Sigma factor</keyword>
<dbReference type="SUPFAM" id="SSF88946">
    <property type="entry name" value="Sigma2 domain of RNA polymerase sigma factors"/>
    <property type="match status" value="1"/>
</dbReference>
<dbReference type="RefSeq" id="WP_136431194.1">
    <property type="nucleotide sequence ID" value="NZ_JBHSNS010000001.1"/>
</dbReference>
<dbReference type="NCBIfam" id="TIGR02960">
    <property type="entry name" value="SigX5"/>
    <property type="match status" value="1"/>
</dbReference>
<dbReference type="Gene3D" id="3.10.450.50">
    <property type="match status" value="1"/>
</dbReference>
<dbReference type="InterPro" id="IPR036388">
    <property type="entry name" value="WH-like_DNA-bd_sf"/>
</dbReference>
<evidence type="ECO:0000256" key="1">
    <source>
        <dbReference type="ARBA" id="ARBA00010641"/>
    </source>
</evidence>